<accession>A0A158KLX1</accession>
<gene>
    <name evidence="1" type="ORF">AWB67_05932</name>
</gene>
<dbReference type="Proteomes" id="UP000054925">
    <property type="component" value="Unassembled WGS sequence"/>
</dbReference>
<evidence type="ECO:0000313" key="2">
    <source>
        <dbReference type="Proteomes" id="UP000054925"/>
    </source>
</evidence>
<protein>
    <submittedName>
        <fullName evidence="1">Uncharacterized protein</fullName>
    </submittedName>
</protein>
<keyword evidence="2" id="KW-1185">Reference proteome</keyword>
<dbReference type="AlphaFoldDB" id="A0A158KLX1"/>
<dbReference type="RefSeq" id="WP_087659694.1">
    <property type="nucleotide sequence ID" value="NZ_FCOL02000065.1"/>
</dbReference>
<proteinExistence type="predicted"/>
<evidence type="ECO:0000313" key="1">
    <source>
        <dbReference type="EMBL" id="SAL81759.1"/>
    </source>
</evidence>
<sequence>MQLALRDCYETTYRIHDHSQVGPNDALALVAMREAEDSSSGGLLYEQVRRFEERLVYKHFGLNLVQFLELPSDLVRFVLELSLKRQQSNSTTQEAVVGEIQRMANTD</sequence>
<reference evidence="1" key="1">
    <citation type="submission" date="2016-01" db="EMBL/GenBank/DDBJ databases">
        <authorList>
            <person name="Peeters C."/>
        </authorList>
    </citation>
    <scope>NUCLEOTIDE SEQUENCE [LARGE SCALE GENOMIC DNA]</scope>
    <source>
        <strain evidence="1">LMG 22937</strain>
    </source>
</reference>
<name>A0A158KLX1_9BURK</name>
<organism evidence="1 2">
    <name type="scientific">Caballeronia terrestris</name>
    <dbReference type="NCBI Taxonomy" id="1226301"/>
    <lineage>
        <taxon>Bacteria</taxon>
        <taxon>Pseudomonadati</taxon>
        <taxon>Pseudomonadota</taxon>
        <taxon>Betaproteobacteria</taxon>
        <taxon>Burkholderiales</taxon>
        <taxon>Burkholderiaceae</taxon>
        <taxon>Caballeronia</taxon>
    </lineage>
</organism>
<dbReference type="EMBL" id="FCOL02000065">
    <property type="protein sequence ID" value="SAL81759.1"/>
    <property type="molecule type" value="Genomic_DNA"/>
</dbReference>
<comment type="caution">
    <text evidence="1">The sequence shown here is derived from an EMBL/GenBank/DDBJ whole genome shotgun (WGS) entry which is preliminary data.</text>
</comment>